<reference evidence="11" key="1">
    <citation type="submission" date="2025-08" db="UniProtKB">
        <authorList>
            <consortium name="Ensembl"/>
        </authorList>
    </citation>
    <scope>IDENTIFICATION</scope>
</reference>
<evidence type="ECO:0000259" key="9">
    <source>
        <dbReference type="PROSITE" id="PS51363"/>
    </source>
</evidence>
<dbReference type="SMART" id="SM00543">
    <property type="entry name" value="MIF4G"/>
    <property type="match status" value="1"/>
</dbReference>
<evidence type="ECO:0000256" key="3">
    <source>
        <dbReference type="ARBA" id="ARBA00022553"/>
    </source>
</evidence>
<evidence type="ECO:0000256" key="1">
    <source>
        <dbReference type="ARBA" id="ARBA00005775"/>
    </source>
</evidence>
<dbReference type="InterPro" id="IPR003890">
    <property type="entry name" value="MIF4G-like_typ-3"/>
</dbReference>
<dbReference type="Pfam" id="PF02847">
    <property type="entry name" value="MA3"/>
    <property type="match status" value="1"/>
</dbReference>
<evidence type="ECO:0000256" key="2">
    <source>
        <dbReference type="ARBA" id="ARBA00022540"/>
    </source>
</evidence>
<dbReference type="GO" id="GO:0016281">
    <property type="term" value="C:eukaryotic translation initiation factor 4F complex"/>
    <property type="evidence" value="ECO:0007669"/>
    <property type="project" value="TreeGrafter"/>
</dbReference>
<dbReference type="InterPro" id="IPR016024">
    <property type="entry name" value="ARM-type_fold"/>
</dbReference>
<proteinExistence type="inferred from homology"/>
<sequence length="1224" mass="136889">MPPTQQYSAGFYPASSPAEYAAAYYPATQQYPTSVSTTPVIMNSPQQQPAPPPQQAPPLQSGPVKPRERKQIRICDPNQGGRDITEEIMSGGRTTSTPTPPQVSVSTPPPSKTPEQAPVASLAADSKPVPEIRPASPVSKIPIPPEEDPEISPALTPSPPPASNPQLSNPQTGDSVDAPVLPDAPVQKEEPEDAPPVEPTSTVVEKEESEVAIEKEPEPVVETEAASEVSSLAAIISSPVEPPPAVAKDGEVASKDTDPLSMETPVLEPVVDEPKEQPLLNGLTEDSAEAPVVKPESSTNPDAEQVVPQVLQSCHMAVEAPVEEAEQEKAEETPAPVTVCPVEETTMQGGEISSCGTISIYKANSPCLILNVCGPVLQLFSLHSPFAEQWKPINPEEKKRYDREFLLGFQFKGASMHKPEGLPHISDVVLDKANKTPLRPLDPRSLMNCGPDFTPSYANLGRPSSGGGGRGPLHSSQSARRPQPGRGKDQMNRNPKIITSLSLKDNVELNQAENAWTPSVKKQVRSRGVEEDEEETEAVKTQELFRRVRSVLNKLTPQMFQQLMKQVTELTIDTEERLKGVIDLIFEKAISEPNFSVAYANMCRCLMGLKVPTSDKPGVTVNFRKLLLNRCQKEFEKDKDDDEIFEQKQKELDAAAEERQRLKEELEEAKDKARRRSLGNIKFIGELFKLKMLTEPIMHDCIVKLLKNHDEESLECLCRLLSTIGKDLDFEKAKPRMDQYFHQMEKITKEKKTSSRIRFMLQDVLDLRKSNWVPRRGDQGPKTIDQIHKEAEMEEHREQVKVQQQLLQTQDEGWNIVPITTKNRPIDTSRLSKITKVRLCDGFFSVLELKPMSAPAPPPPVQAKPALSEDELDKKSKSIIEEYLHINDMKEALQCVQELNSASLLFVFVRNGVESTLERSTIAREHVGLLFQKLVSARILPPEQYYKGLQEILEIADDMAIDIPHIWLYLAEIITPMLQEGGIPMGQLFREVSKPLLPMGKAAVLLVEILNLLCRGLVMMWLEAGLSWKDFLPEDEDVNKFVTEQKMEFTLGEEPEKPSKKELTAEELSKHLDRLLQEKANNQRIYDWVEANLDEQMLSSNQFVRALMMSVCQSAIICENPYKVDVVQITQRAKLLQKYLSDETKELQALYALQALMVQMEQPANLLRMFFDALYDEDVIKEDAFYKWESSKDPAEQLGKGVALKSVTAFFTWLREAESESDNS</sequence>
<name>A0A8C2HDH6_CYPCA</name>
<dbReference type="Ensembl" id="ENSCCRT00020040561.1">
    <property type="protein sequence ID" value="ENSCCRP00020037162.1"/>
    <property type="gene ID" value="ENSCCRG00020015219.1"/>
</dbReference>
<protein>
    <submittedName>
        <fullName evidence="11">Eukaryotic translation initiation factor 4 gamma, 1a</fullName>
    </submittedName>
</protein>
<evidence type="ECO:0000256" key="6">
    <source>
        <dbReference type="ARBA" id="ARBA00022917"/>
    </source>
</evidence>
<feature type="region of interest" description="Disordered" evidence="8">
    <location>
        <begin position="36"/>
        <end position="226"/>
    </location>
</feature>
<dbReference type="PANTHER" id="PTHR23253:SF10">
    <property type="entry name" value="EUKARYOTIC TRANSLATION INITIATION FACTOR 4 GAMMA 1"/>
    <property type="match status" value="1"/>
</dbReference>
<evidence type="ECO:0000313" key="12">
    <source>
        <dbReference type="Proteomes" id="UP000694701"/>
    </source>
</evidence>
<dbReference type="SMART" id="SM00544">
    <property type="entry name" value="MA3"/>
    <property type="match status" value="1"/>
</dbReference>
<dbReference type="CDD" id="cd11559">
    <property type="entry name" value="W2_eIF4G1_like"/>
    <property type="match status" value="1"/>
</dbReference>
<dbReference type="FunFam" id="1.25.40.180:FF:000002">
    <property type="entry name" value="Eukaryotic translation initiation factor 4 gamma, 3, putative"/>
    <property type="match status" value="1"/>
</dbReference>
<evidence type="ECO:0000256" key="8">
    <source>
        <dbReference type="SAM" id="MobiDB-lite"/>
    </source>
</evidence>
<feature type="domain" description="W2" evidence="9">
    <location>
        <begin position="1058"/>
        <end position="1224"/>
    </location>
</feature>
<dbReference type="PANTHER" id="PTHR23253">
    <property type="entry name" value="EUKARYOTIC TRANSLATION INITIATION FACTOR 4 GAMMA"/>
    <property type="match status" value="1"/>
</dbReference>
<keyword evidence="3" id="KW-0597">Phosphoprotein</keyword>
<dbReference type="Gene3D" id="1.25.40.180">
    <property type="match status" value="3"/>
</dbReference>
<feature type="region of interest" description="Disordered" evidence="8">
    <location>
        <begin position="240"/>
        <end position="303"/>
    </location>
</feature>
<evidence type="ECO:0000259" key="10">
    <source>
        <dbReference type="PROSITE" id="PS51366"/>
    </source>
</evidence>
<dbReference type="FunFam" id="1.25.40.180:FF:000003">
    <property type="entry name" value="Putative eukaryotic translation initiation factor 4 gamma 1"/>
    <property type="match status" value="1"/>
</dbReference>
<feature type="compositionally biased region" description="Low complexity" evidence="8">
    <location>
        <begin position="94"/>
        <end position="106"/>
    </location>
</feature>
<evidence type="ECO:0000256" key="5">
    <source>
        <dbReference type="ARBA" id="ARBA00022884"/>
    </source>
</evidence>
<keyword evidence="4" id="KW-0810">Translation regulation</keyword>
<dbReference type="Pfam" id="PF02020">
    <property type="entry name" value="W2"/>
    <property type="match status" value="1"/>
</dbReference>
<dbReference type="PROSITE" id="PS51366">
    <property type="entry name" value="MI"/>
    <property type="match status" value="1"/>
</dbReference>
<evidence type="ECO:0000313" key="11">
    <source>
        <dbReference type="Ensembl" id="ENSCCRP00020037162.1"/>
    </source>
</evidence>
<dbReference type="InterPro" id="IPR003891">
    <property type="entry name" value="Initiation_fac_eIF4g_MI"/>
</dbReference>
<dbReference type="AlphaFoldDB" id="A0A8C2HDH6"/>
<evidence type="ECO:0000256" key="4">
    <source>
        <dbReference type="ARBA" id="ARBA00022845"/>
    </source>
</evidence>
<dbReference type="GO" id="GO:0003729">
    <property type="term" value="F:mRNA binding"/>
    <property type="evidence" value="ECO:0007669"/>
    <property type="project" value="TreeGrafter"/>
</dbReference>
<keyword evidence="7" id="KW-0175">Coiled coil</keyword>
<dbReference type="PROSITE" id="PS51363">
    <property type="entry name" value="W2"/>
    <property type="match status" value="1"/>
</dbReference>
<evidence type="ECO:0000256" key="7">
    <source>
        <dbReference type="SAM" id="Coils"/>
    </source>
</evidence>
<accession>A0A8C2HDH6</accession>
<dbReference type="FunFam" id="1.25.40.180:FF:000001">
    <property type="entry name" value="Eukaryotic translation initiation factor 4 gamma, 3, putative"/>
    <property type="match status" value="1"/>
</dbReference>
<feature type="region of interest" description="Disordered" evidence="8">
    <location>
        <begin position="439"/>
        <end position="494"/>
    </location>
</feature>
<dbReference type="Proteomes" id="UP000694701">
    <property type="component" value="Unplaced"/>
</dbReference>
<dbReference type="InterPro" id="IPR003307">
    <property type="entry name" value="W2_domain"/>
</dbReference>
<dbReference type="GO" id="GO:0006417">
    <property type="term" value="P:regulation of translation"/>
    <property type="evidence" value="ECO:0007669"/>
    <property type="project" value="UniProtKB-KW"/>
</dbReference>
<feature type="coiled-coil region" evidence="7">
    <location>
        <begin position="645"/>
        <end position="679"/>
    </location>
</feature>
<keyword evidence="5" id="KW-0694">RNA-binding</keyword>
<feature type="compositionally biased region" description="Basic and acidic residues" evidence="8">
    <location>
        <begin position="248"/>
        <end position="258"/>
    </location>
</feature>
<dbReference type="Pfam" id="PF02854">
    <property type="entry name" value="MIF4G"/>
    <property type="match status" value="1"/>
</dbReference>
<dbReference type="SMART" id="SM00515">
    <property type="entry name" value="eIF5C"/>
    <property type="match status" value="1"/>
</dbReference>
<keyword evidence="6" id="KW-0648">Protein biosynthesis</keyword>
<organism evidence="11 12">
    <name type="scientific">Cyprinus carpio</name>
    <name type="common">Common carp</name>
    <dbReference type="NCBI Taxonomy" id="7962"/>
    <lineage>
        <taxon>Eukaryota</taxon>
        <taxon>Metazoa</taxon>
        <taxon>Chordata</taxon>
        <taxon>Craniata</taxon>
        <taxon>Vertebrata</taxon>
        <taxon>Euteleostomi</taxon>
        <taxon>Actinopterygii</taxon>
        <taxon>Neopterygii</taxon>
        <taxon>Teleostei</taxon>
        <taxon>Ostariophysi</taxon>
        <taxon>Cypriniformes</taxon>
        <taxon>Cyprinidae</taxon>
        <taxon>Cyprininae</taxon>
        <taxon>Cyprinus</taxon>
    </lineage>
</organism>
<feature type="domain" description="MI" evidence="10">
    <location>
        <begin position="871"/>
        <end position="993"/>
    </location>
</feature>
<dbReference type="GO" id="GO:0003743">
    <property type="term" value="F:translation initiation factor activity"/>
    <property type="evidence" value="ECO:0007669"/>
    <property type="project" value="UniProtKB-KW"/>
</dbReference>
<dbReference type="SUPFAM" id="SSF48371">
    <property type="entry name" value="ARM repeat"/>
    <property type="match status" value="3"/>
</dbReference>
<comment type="similarity">
    <text evidence="1">Belongs to the eukaryotic initiation factor 4G family.</text>
</comment>
<keyword evidence="2" id="KW-0396">Initiation factor</keyword>